<reference evidence="1" key="1">
    <citation type="submission" date="2023-03" db="EMBL/GenBank/DDBJ databases">
        <title>Draft assemblies of triclosan tolerant bacteria isolated from returned activated sludge.</title>
        <authorList>
            <person name="Van Hamelsveld S."/>
        </authorList>
    </citation>
    <scope>NUCLEOTIDE SEQUENCE</scope>
    <source>
        <strain evidence="1">GW210015_S63</strain>
    </source>
</reference>
<sequence length="279" mass="32888">MRSLFMGHSLPQVFGCSHKPYALMTAGNMWADRQVLNGLMDNPYQDWRVCFRGGKIRDEVRIRLCAEFPMLSEVYNNPLWEILRAVATQQPTDSLVEHFKLDGHGISGFSNQDMERLCGVPNWQRFGLLLAVLFSSSWKWQLHSLWLQRNFSSYFEIASLREPLCFVSTELYEMLSSFLAKRQDIVINNWPETAEALHQSIKFRSYLFCLMREMRWVKDVDDRGYELLWKLMDRHWARELKMLLIDSTQGRRSPCSTALLQSARRALDYQRRTQLQFVA</sequence>
<evidence type="ECO:0000313" key="2">
    <source>
        <dbReference type="Proteomes" id="UP001220662"/>
    </source>
</evidence>
<gene>
    <name evidence="1" type="ORF">P3W55_15080</name>
</gene>
<protein>
    <submittedName>
        <fullName evidence="1">Uncharacterized protein</fullName>
    </submittedName>
</protein>
<dbReference type="AlphaFoldDB" id="A0AAW6P8F2"/>
<name>A0AAW6P8F2_9PSED</name>
<dbReference type="EMBL" id="JARJLR010000246">
    <property type="protein sequence ID" value="MDF3843034.1"/>
    <property type="molecule type" value="Genomic_DNA"/>
</dbReference>
<organism evidence="1 2">
    <name type="scientific">Pseudomonas citronellolis</name>
    <dbReference type="NCBI Taxonomy" id="53408"/>
    <lineage>
        <taxon>Bacteria</taxon>
        <taxon>Pseudomonadati</taxon>
        <taxon>Pseudomonadota</taxon>
        <taxon>Gammaproteobacteria</taxon>
        <taxon>Pseudomonadales</taxon>
        <taxon>Pseudomonadaceae</taxon>
        <taxon>Pseudomonas</taxon>
    </lineage>
</organism>
<evidence type="ECO:0000313" key="1">
    <source>
        <dbReference type="EMBL" id="MDF3843034.1"/>
    </source>
</evidence>
<dbReference type="Proteomes" id="UP001220662">
    <property type="component" value="Unassembled WGS sequence"/>
</dbReference>
<proteinExistence type="predicted"/>
<comment type="caution">
    <text evidence="1">The sequence shown here is derived from an EMBL/GenBank/DDBJ whole genome shotgun (WGS) entry which is preliminary data.</text>
</comment>
<dbReference type="RefSeq" id="WP_276214886.1">
    <property type="nucleotide sequence ID" value="NZ_JARJLR010000246.1"/>
</dbReference>
<accession>A0AAW6P8F2</accession>